<dbReference type="FunFam" id="3.40.50.1000:FF:000019">
    <property type="entry name" value="Mitochondrial import inner membrane translocase subunit TIM50"/>
    <property type="match status" value="1"/>
</dbReference>
<dbReference type="InterPro" id="IPR050365">
    <property type="entry name" value="TIM50"/>
</dbReference>
<dbReference type="Proteomes" id="UP000245771">
    <property type="component" value="Unassembled WGS sequence"/>
</dbReference>
<evidence type="ECO:0000256" key="3">
    <source>
        <dbReference type="ARBA" id="ARBA00020799"/>
    </source>
</evidence>
<evidence type="ECO:0000313" key="16">
    <source>
        <dbReference type="EMBL" id="PWN38456.1"/>
    </source>
</evidence>
<evidence type="ECO:0000256" key="5">
    <source>
        <dbReference type="ARBA" id="ARBA00022692"/>
    </source>
</evidence>
<protein>
    <recommendedName>
        <fullName evidence="3 13">Mitochondrial import inner membrane translocase subunit TIM50</fullName>
    </recommendedName>
</protein>
<evidence type="ECO:0000256" key="6">
    <source>
        <dbReference type="ARBA" id="ARBA00022792"/>
    </source>
</evidence>
<dbReference type="FunCoup" id="A0A316VLM5">
    <property type="interactions" value="83"/>
</dbReference>
<feature type="non-terminal residue" evidence="16">
    <location>
        <position position="379"/>
    </location>
</feature>
<dbReference type="SMART" id="SM00577">
    <property type="entry name" value="CPDc"/>
    <property type="match status" value="1"/>
</dbReference>
<dbReference type="InterPro" id="IPR004274">
    <property type="entry name" value="FCP1_dom"/>
</dbReference>
<keyword evidence="7 13" id="KW-0653">Protein transport</keyword>
<dbReference type="AlphaFoldDB" id="A0A316VLM5"/>
<evidence type="ECO:0000256" key="13">
    <source>
        <dbReference type="RuleBase" id="RU365079"/>
    </source>
</evidence>
<dbReference type="EMBL" id="KZ819602">
    <property type="protein sequence ID" value="PWN38456.1"/>
    <property type="molecule type" value="Genomic_DNA"/>
</dbReference>
<dbReference type="GO" id="GO:0015031">
    <property type="term" value="P:protein transport"/>
    <property type="evidence" value="ECO:0007669"/>
    <property type="project" value="UniProtKB-KW"/>
</dbReference>
<proteinExistence type="inferred from homology"/>
<evidence type="ECO:0000256" key="8">
    <source>
        <dbReference type="ARBA" id="ARBA00022946"/>
    </source>
</evidence>
<dbReference type="GeneID" id="37017563"/>
<evidence type="ECO:0000313" key="17">
    <source>
        <dbReference type="Proteomes" id="UP000245771"/>
    </source>
</evidence>
<evidence type="ECO:0000256" key="1">
    <source>
        <dbReference type="ARBA" id="ARBA00004434"/>
    </source>
</evidence>
<dbReference type="RefSeq" id="XP_025358758.1">
    <property type="nucleotide sequence ID" value="XM_025495782.1"/>
</dbReference>
<accession>A0A316VLM5</accession>
<evidence type="ECO:0000256" key="14">
    <source>
        <dbReference type="SAM" id="MobiDB-lite"/>
    </source>
</evidence>
<evidence type="ECO:0000256" key="2">
    <source>
        <dbReference type="ARBA" id="ARBA00006344"/>
    </source>
</evidence>
<name>A0A316VLM5_9BASI</name>
<dbReference type="InParanoid" id="A0A316VLM5"/>
<feature type="non-terminal residue" evidence="16">
    <location>
        <position position="1"/>
    </location>
</feature>
<gene>
    <name evidence="16" type="ORF">FA14DRAFT_106611</name>
</gene>
<evidence type="ECO:0000256" key="7">
    <source>
        <dbReference type="ARBA" id="ARBA00022927"/>
    </source>
</evidence>
<sequence>RTASAFDIDTSALVAAVEDDKAKQTTGARSRNSRQSSQEKSKRLTGRILTVGALGGSGFIIQQLGREWDTVEEREKHGDNPMSNNFLGRLRLRMGDMYSSIKAPAWAKLLPDPLPFPYQRPYTLVLDVDDLLIHSEWSRQHAWRTAKRPGLDYFLGYLSQWYEIVLFSRQPMYIVAPVVEKLDPDMRIISYTLFRESCRMLDNGHVVKDLSHLNRDLSKVIAIDTNPEALELNPENAIVLKPWKGDSKDTDLVGLISFLEAIGIYNIQDVRQTLKAYEGTHIPTEHIKRQKALKEREEEEWKAKQADAKNSFLGSLRGAKGGEMPKNWYEMEQERFRQGYLEDQKYWRENGEALRQQAKDEQEKKLKEMKLNAWGFLTG</sequence>
<dbReference type="SUPFAM" id="SSF56784">
    <property type="entry name" value="HAD-like"/>
    <property type="match status" value="1"/>
</dbReference>
<evidence type="ECO:0000256" key="4">
    <source>
        <dbReference type="ARBA" id="ARBA00022448"/>
    </source>
</evidence>
<comment type="subunit">
    <text evidence="13">Component of the TIM23 complex.</text>
</comment>
<dbReference type="OrthoDB" id="287041at2759"/>
<dbReference type="PROSITE" id="PS50969">
    <property type="entry name" value="FCP1"/>
    <property type="match status" value="1"/>
</dbReference>
<feature type="region of interest" description="Disordered" evidence="14">
    <location>
        <begin position="18"/>
        <end position="43"/>
    </location>
</feature>
<keyword evidence="8 13" id="KW-0809">Transit peptide</keyword>
<dbReference type="PANTHER" id="PTHR12210">
    <property type="entry name" value="DULLARD PROTEIN PHOSPHATASE"/>
    <property type="match status" value="1"/>
</dbReference>
<keyword evidence="10 13" id="KW-0811">Translocation</keyword>
<evidence type="ECO:0000256" key="11">
    <source>
        <dbReference type="ARBA" id="ARBA00023128"/>
    </source>
</evidence>
<keyword evidence="6" id="KW-0999">Mitochondrion inner membrane</keyword>
<dbReference type="STRING" id="1280837.A0A316VLM5"/>
<evidence type="ECO:0000256" key="9">
    <source>
        <dbReference type="ARBA" id="ARBA00022989"/>
    </source>
</evidence>
<dbReference type="GO" id="GO:0005744">
    <property type="term" value="C:TIM23 mitochondrial import inner membrane translocase complex"/>
    <property type="evidence" value="ECO:0007669"/>
    <property type="project" value="UniProtKB-UniRule"/>
</dbReference>
<dbReference type="InterPro" id="IPR036412">
    <property type="entry name" value="HAD-like_sf"/>
</dbReference>
<dbReference type="Pfam" id="PF03031">
    <property type="entry name" value="NIF"/>
    <property type="match status" value="1"/>
</dbReference>
<keyword evidence="11 13" id="KW-0496">Mitochondrion</keyword>
<keyword evidence="17" id="KW-1185">Reference proteome</keyword>
<keyword evidence="9" id="KW-1133">Transmembrane helix</keyword>
<dbReference type="CDD" id="cd07521">
    <property type="entry name" value="HAD_FCP1-like"/>
    <property type="match status" value="1"/>
</dbReference>
<keyword evidence="12" id="KW-0472">Membrane</keyword>
<keyword evidence="4 13" id="KW-0813">Transport</keyword>
<reference evidence="16 17" key="1">
    <citation type="journal article" date="2018" name="Mol. Biol. Evol.">
        <title>Broad Genomic Sampling Reveals a Smut Pathogenic Ancestry of the Fungal Clade Ustilaginomycotina.</title>
        <authorList>
            <person name="Kijpornyongpan T."/>
            <person name="Mondo S.J."/>
            <person name="Barry K."/>
            <person name="Sandor L."/>
            <person name="Lee J."/>
            <person name="Lipzen A."/>
            <person name="Pangilinan J."/>
            <person name="LaButti K."/>
            <person name="Hainaut M."/>
            <person name="Henrissat B."/>
            <person name="Grigoriev I.V."/>
            <person name="Spatafora J.W."/>
            <person name="Aime M.C."/>
        </authorList>
    </citation>
    <scope>NUCLEOTIDE SEQUENCE [LARGE SCALE GENOMIC DNA]</scope>
    <source>
        <strain evidence="16 17">MCA 3882</strain>
    </source>
</reference>
<keyword evidence="5" id="KW-0812">Transmembrane</keyword>
<evidence type="ECO:0000259" key="15">
    <source>
        <dbReference type="PROSITE" id="PS50969"/>
    </source>
</evidence>
<evidence type="ECO:0000256" key="10">
    <source>
        <dbReference type="ARBA" id="ARBA00023010"/>
    </source>
</evidence>
<feature type="compositionally biased region" description="Polar residues" evidence="14">
    <location>
        <begin position="24"/>
        <end position="36"/>
    </location>
</feature>
<comment type="function">
    <text evidence="13">Essential component of the TIM23 complex, a complex that mediates the translocation of transit peptide-containing proteins across the mitochondrial inner membrane.</text>
</comment>
<evidence type="ECO:0000256" key="12">
    <source>
        <dbReference type="ARBA" id="ARBA00023136"/>
    </source>
</evidence>
<comment type="similarity">
    <text evidence="2 13">Belongs to the TIM50 family.</text>
</comment>
<dbReference type="Gene3D" id="3.40.50.1000">
    <property type="entry name" value="HAD superfamily/HAD-like"/>
    <property type="match status" value="1"/>
</dbReference>
<feature type="domain" description="FCP1 homology" evidence="15">
    <location>
        <begin position="117"/>
        <end position="262"/>
    </location>
</feature>
<dbReference type="InterPro" id="IPR023214">
    <property type="entry name" value="HAD_sf"/>
</dbReference>
<comment type="subcellular location">
    <subcellularLocation>
        <location evidence="1 13">Mitochondrion inner membrane</location>
        <topology evidence="1 13">Single-pass membrane protein</topology>
    </subcellularLocation>
</comment>
<organism evidence="16 17">
    <name type="scientific">Meira miltonrushii</name>
    <dbReference type="NCBI Taxonomy" id="1280837"/>
    <lineage>
        <taxon>Eukaryota</taxon>
        <taxon>Fungi</taxon>
        <taxon>Dikarya</taxon>
        <taxon>Basidiomycota</taxon>
        <taxon>Ustilaginomycotina</taxon>
        <taxon>Exobasidiomycetes</taxon>
        <taxon>Exobasidiales</taxon>
        <taxon>Brachybasidiaceae</taxon>
        <taxon>Meira</taxon>
    </lineage>
</organism>